<organism evidence="2">
    <name type="scientific">Arundo donax</name>
    <name type="common">Giant reed</name>
    <name type="synonym">Donax arundinaceus</name>
    <dbReference type="NCBI Taxonomy" id="35708"/>
    <lineage>
        <taxon>Eukaryota</taxon>
        <taxon>Viridiplantae</taxon>
        <taxon>Streptophyta</taxon>
        <taxon>Embryophyta</taxon>
        <taxon>Tracheophyta</taxon>
        <taxon>Spermatophyta</taxon>
        <taxon>Magnoliopsida</taxon>
        <taxon>Liliopsida</taxon>
        <taxon>Poales</taxon>
        <taxon>Poaceae</taxon>
        <taxon>PACMAD clade</taxon>
        <taxon>Arundinoideae</taxon>
        <taxon>Arundineae</taxon>
        <taxon>Arundo</taxon>
    </lineage>
</organism>
<evidence type="ECO:0000256" key="1">
    <source>
        <dbReference type="SAM" id="MobiDB-lite"/>
    </source>
</evidence>
<name>A0A0A8YDX2_ARUDO</name>
<proteinExistence type="predicted"/>
<dbReference type="EMBL" id="GBRH01273669">
    <property type="protein sequence ID" value="JAD24226.1"/>
    <property type="molecule type" value="Transcribed_RNA"/>
</dbReference>
<sequence>MASAAPVVAMMARELPLASPHSSDRTPHSPHGCAGLLRRTSNSS</sequence>
<protein>
    <submittedName>
        <fullName evidence="2">WPK1</fullName>
    </submittedName>
</protein>
<evidence type="ECO:0000313" key="2">
    <source>
        <dbReference type="EMBL" id="JAD24226.1"/>
    </source>
</evidence>
<dbReference type="AlphaFoldDB" id="A0A0A8YDX2"/>
<reference evidence="2" key="2">
    <citation type="journal article" date="2015" name="Data Brief">
        <title>Shoot transcriptome of the giant reed, Arundo donax.</title>
        <authorList>
            <person name="Barrero R.A."/>
            <person name="Guerrero F.D."/>
            <person name="Moolhuijzen P."/>
            <person name="Goolsby J.A."/>
            <person name="Tidwell J."/>
            <person name="Bellgard S.E."/>
            <person name="Bellgard M.I."/>
        </authorList>
    </citation>
    <scope>NUCLEOTIDE SEQUENCE</scope>
    <source>
        <tissue evidence="2">Shoot tissue taken approximately 20 cm above the soil surface</tissue>
    </source>
</reference>
<feature type="region of interest" description="Disordered" evidence="1">
    <location>
        <begin position="16"/>
        <end position="44"/>
    </location>
</feature>
<accession>A0A0A8YDX2</accession>
<reference evidence="2" key="1">
    <citation type="submission" date="2014-09" db="EMBL/GenBank/DDBJ databases">
        <authorList>
            <person name="Magalhaes I.L.F."/>
            <person name="Oliveira U."/>
            <person name="Santos F.R."/>
            <person name="Vidigal T.H.D.A."/>
            <person name="Brescovit A.D."/>
            <person name="Santos A.J."/>
        </authorList>
    </citation>
    <scope>NUCLEOTIDE SEQUENCE</scope>
    <source>
        <tissue evidence="2">Shoot tissue taken approximately 20 cm above the soil surface</tissue>
    </source>
</reference>